<evidence type="ECO:0000313" key="5">
    <source>
        <dbReference type="Proteomes" id="UP001316189"/>
    </source>
</evidence>
<dbReference type="EMBL" id="CP101988">
    <property type="protein sequence ID" value="UUI74212.1"/>
    <property type="molecule type" value="Genomic_DNA"/>
</dbReference>
<reference evidence="4 5" key="1">
    <citation type="submission" date="2022-07" db="EMBL/GenBank/DDBJ databases">
        <title>Novel species in genus cellulomonas.</title>
        <authorList>
            <person name="Ye L."/>
        </authorList>
    </citation>
    <scope>NUCLEOTIDE SEQUENCE [LARGE SCALE GENOMIC DNA]</scope>
    <source>
        <strain evidence="5">zg-Y338</strain>
    </source>
</reference>
<dbReference type="Gene3D" id="2.70.70.10">
    <property type="entry name" value="Glucose Permease (Domain IIA)"/>
    <property type="match status" value="1"/>
</dbReference>
<gene>
    <name evidence="4" type="ORF">NP064_10330</name>
</gene>
<sequence length="206" mass="20723">MPRLTTGTTSTLIASSLAGALASGAVTTAPSPASPLPGDDSAHVRVADAPDGSPPPAADSGSAYLAPSGAAEVLRPFERPTARWSPGHRGVDLATRVGGDVVAPADGVVAFAGIVVDRHVVTVTHADGRRSSLEPVTSSLAAGAQVRRGEVLGRVEDAPGHCAPATCLHWGVREGEDYIDPMSLIAGAGPVVLLPRRTGVRSAPTP</sequence>
<dbReference type="PANTHER" id="PTHR21666:SF270">
    <property type="entry name" value="MUREIN HYDROLASE ACTIVATOR ENVC"/>
    <property type="match status" value="1"/>
</dbReference>
<feature type="signal peptide" evidence="2">
    <location>
        <begin position="1"/>
        <end position="25"/>
    </location>
</feature>
<evidence type="ECO:0000256" key="2">
    <source>
        <dbReference type="SAM" id="SignalP"/>
    </source>
</evidence>
<organism evidence="4 5">
    <name type="scientific">Cellulomonas chengniuliangii</name>
    <dbReference type="NCBI Taxonomy" id="2968084"/>
    <lineage>
        <taxon>Bacteria</taxon>
        <taxon>Bacillati</taxon>
        <taxon>Actinomycetota</taxon>
        <taxon>Actinomycetes</taxon>
        <taxon>Micrococcales</taxon>
        <taxon>Cellulomonadaceae</taxon>
        <taxon>Cellulomonas</taxon>
    </lineage>
</organism>
<evidence type="ECO:0000313" key="4">
    <source>
        <dbReference type="EMBL" id="UUI74212.1"/>
    </source>
</evidence>
<dbReference type="CDD" id="cd12797">
    <property type="entry name" value="M23_peptidase"/>
    <property type="match status" value="1"/>
</dbReference>
<protein>
    <submittedName>
        <fullName evidence="4">M23 family metallopeptidase</fullName>
    </submittedName>
</protein>
<dbReference type="InterPro" id="IPR050570">
    <property type="entry name" value="Cell_wall_metabolism_enzyme"/>
</dbReference>
<proteinExistence type="predicted"/>
<feature type="domain" description="M23ase beta-sheet core" evidence="3">
    <location>
        <begin position="87"/>
        <end position="181"/>
    </location>
</feature>
<feature type="chain" id="PRO_5047036883" evidence="2">
    <location>
        <begin position="26"/>
        <end position="206"/>
    </location>
</feature>
<dbReference type="InterPro" id="IPR011055">
    <property type="entry name" value="Dup_hybrid_motif"/>
</dbReference>
<dbReference type="RefSeq" id="WP_227569748.1">
    <property type="nucleotide sequence ID" value="NZ_CP101988.1"/>
</dbReference>
<keyword evidence="2" id="KW-0732">Signal</keyword>
<name>A0ABY5KY83_9CELL</name>
<dbReference type="PANTHER" id="PTHR21666">
    <property type="entry name" value="PEPTIDASE-RELATED"/>
    <property type="match status" value="1"/>
</dbReference>
<keyword evidence="5" id="KW-1185">Reference proteome</keyword>
<accession>A0ABY5KY83</accession>
<evidence type="ECO:0000259" key="3">
    <source>
        <dbReference type="Pfam" id="PF01551"/>
    </source>
</evidence>
<feature type="region of interest" description="Disordered" evidence="1">
    <location>
        <begin position="26"/>
        <end position="64"/>
    </location>
</feature>
<evidence type="ECO:0000256" key="1">
    <source>
        <dbReference type="SAM" id="MobiDB-lite"/>
    </source>
</evidence>
<dbReference type="InterPro" id="IPR016047">
    <property type="entry name" value="M23ase_b-sheet_dom"/>
</dbReference>
<dbReference type="Pfam" id="PF01551">
    <property type="entry name" value="Peptidase_M23"/>
    <property type="match status" value="1"/>
</dbReference>
<dbReference type="Proteomes" id="UP001316189">
    <property type="component" value="Chromosome"/>
</dbReference>
<dbReference type="SUPFAM" id="SSF51261">
    <property type="entry name" value="Duplicated hybrid motif"/>
    <property type="match status" value="1"/>
</dbReference>